<keyword evidence="1" id="KW-0051">Antiviral defense</keyword>
<gene>
    <name evidence="3" type="ORF">SACC_28940</name>
</gene>
<evidence type="ECO:0000313" key="3">
    <source>
        <dbReference type="EMBL" id="BDB99877.1"/>
    </source>
</evidence>
<reference evidence="3 4" key="1">
    <citation type="journal article" date="2022" name="Microbiol. Resour. Announc.">
        <title>Complete Genome Sequence of the Hyperthermophilic and Acidophilic Archaeon Saccharolobus caldissimus Strain HS-3T.</title>
        <authorList>
            <person name="Sakai H.D."/>
            <person name="Kurosawa N."/>
        </authorList>
    </citation>
    <scope>NUCLEOTIDE SEQUENCE [LARGE SCALE GENOMIC DNA]</scope>
    <source>
        <strain evidence="3 4">JCM32116</strain>
    </source>
</reference>
<proteinExistence type="predicted"/>
<dbReference type="KEGG" id="scas:SACC_28940"/>
<dbReference type="AlphaFoldDB" id="A0AAQ4CVP6"/>
<organism evidence="3 4">
    <name type="scientific">Saccharolobus caldissimus</name>
    <dbReference type="NCBI Taxonomy" id="1702097"/>
    <lineage>
        <taxon>Archaea</taxon>
        <taxon>Thermoproteota</taxon>
        <taxon>Thermoprotei</taxon>
        <taxon>Sulfolobales</taxon>
        <taxon>Sulfolobaceae</taxon>
        <taxon>Saccharolobus</taxon>
    </lineage>
</organism>
<keyword evidence="4" id="KW-1185">Reference proteome</keyword>
<dbReference type="GO" id="GO:0051607">
    <property type="term" value="P:defense response to virus"/>
    <property type="evidence" value="ECO:0007669"/>
    <property type="project" value="UniProtKB-KW"/>
</dbReference>
<protein>
    <submittedName>
        <fullName evidence="3">Type III-B CRISPR module RAMP protein Cmr6</fullName>
    </submittedName>
</protein>
<dbReference type="EMBL" id="AP025226">
    <property type="protein sequence ID" value="BDB99877.1"/>
    <property type="molecule type" value="Genomic_DNA"/>
</dbReference>
<dbReference type="NCBIfam" id="TIGR01898">
    <property type="entry name" value="cas_TM1791_cmr6"/>
    <property type="match status" value="1"/>
</dbReference>
<sequence length="303" mass="34872">MSLFRLLAHIDEKYFSSVKTNFQSTNLYSLLQLEGITMSILRFYSNDKTVSNYTLDIFKNLPIAKIYENHIKFKNDQENKYSIKEIYNLKKRQIAELLSINYKPNFFELRNIIHNIMEILKELKYSFIDVKIKSCSKTLIGVSTQFGFTIFESGISFDPIFNAPYIPASEIKGLLKSLIQDEKLAEKLFGTENNEGLLMITDAYPISAERNIFLPEIITPHYTSEVKQEIEVSPNPIILLAIAPGVTFEFLIYYKDQSLNDKEKEIIKNLIFKMSKEGIGAKTTLGFSQFTATLSEILWSVSN</sequence>
<evidence type="ECO:0000313" key="4">
    <source>
        <dbReference type="Proteomes" id="UP001319921"/>
    </source>
</evidence>
<feature type="domain" description="CRISPR type III-associated protein" evidence="2">
    <location>
        <begin position="151"/>
        <end position="290"/>
    </location>
</feature>
<evidence type="ECO:0000256" key="1">
    <source>
        <dbReference type="ARBA" id="ARBA00023118"/>
    </source>
</evidence>
<dbReference type="PANTHER" id="PTHR39965:SF1">
    <property type="entry name" value="CRISPR SYSTEM CMR SUBUNIT CMR6"/>
    <property type="match status" value="1"/>
</dbReference>
<evidence type="ECO:0000259" key="2">
    <source>
        <dbReference type="Pfam" id="PF03787"/>
    </source>
</evidence>
<dbReference type="InterPro" id="IPR005537">
    <property type="entry name" value="RAMP_III_fam"/>
</dbReference>
<name>A0AAQ4CVP6_9CREN</name>
<dbReference type="PANTHER" id="PTHR39965">
    <property type="entry name" value="CRISPR SYSTEM CMR SUBUNIT CMR6"/>
    <property type="match status" value="1"/>
</dbReference>
<dbReference type="Proteomes" id="UP001319921">
    <property type="component" value="Chromosome"/>
</dbReference>
<accession>A0AAQ4CVP6</accession>
<dbReference type="InterPro" id="IPR010172">
    <property type="entry name" value="CRISPR-assoc_prot_TM1791"/>
</dbReference>
<dbReference type="Pfam" id="PF03787">
    <property type="entry name" value="RAMPs"/>
    <property type="match status" value="1"/>
</dbReference>